<evidence type="ECO:0000313" key="2">
    <source>
        <dbReference type="EMBL" id="SVD46365.1"/>
    </source>
</evidence>
<proteinExistence type="predicted"/>
<accession>A0A382VK37</accession>
<dbReference type="EMBL" id="UINC01152268">
    <property type="protein sequence ID" value="SVD46365.1"/>
    <property type="molecule type" value="Genomic_DNA"/>
</dbReference>
<sequence>KAEHGESQEDTLEGGSQSWFVSGECHGYDQ</sequence>
<feature type="region of interest" description="Disordered" evidence="1">
    <location>
        <begin position="1"/>
        <end position="30"/>
    </location>
</feature>
<evidence type="ECO:0000256" key="1">
    <source>
        <dbReference type="SAM" id="MobiDB-lite"/>
    </source>
</evidence>
<protein>
    <submittedName>
        <fullName evidence="2">Uncharacterized protein</fullName>
    </submittedName>
</protein>
<gene>
    <name evidence="2" type="ORF">METZ01_LOCUS399219</name>
</gene>
<organism evidence="2">
    <name type="scientific">marine metagenome</name>
    <dbReference type="NCBI Taxonomy" id="408172"/>
    <lineage>
        <taxon>unclassified sequences</taxon>
        <taxon>metagenomes</taxon>
        <taxon>ecological metagenomes</taxon>
    </lineage>
</organism>
<reference evidence="2" key="1">
    <citation type="submission" date="2018-05" db="EMBL/GenBank/DDBJ databases">
        <authorList>
            <person name="Lanie J.A."/>
            <person name="Ng W.-L."/>
            <person name="Kazmierczak K.M."/>
            <person name="Andrzejewski T.M."/>
            <person name="Davidsen T.M."/>
            <person name="Wayne K.J."/>
            <person name="Tettelin H."/>
            <person name="Glass J.I."/>
            <person name="Rusch D."/>
            <person name="Podicherti R."/>
            <person name="Tsui H.-C.T."/>
            <person name="Winkler M.E."/>
        </authorList>
    </citation>
    <scope>NUCLEOTIDE SEQUENCE</scope>
</reference>
<dbReference type="AlphaFoldDB" id="A0A382VK37"/>
<name>A0A382VK37_9ZZZZ</name>
<feature type="non-terminal residue" evidence="2">
    <location>
        <position position="1"/>
    </location>
</feature>